<dbReference type="AlphaFoldDB" id="A0ABD3LLF9"/>
<protein>
    <submittedName>
        <fullName evidence="2">Uncharacterized protein</fullName>
    </submittedName>
</protein>
<proteinExistence type="predicted"/>
<evidence type="ECO:0000313" key="3">
    <source>
        <dbReference type="Proteomes" id="UP001634007"/>
    </source>
</evidence>
<sequence>MIKPPQRKGQKTAKDENFASQDAKESGKRERNKKLEASSGPIRNCPSGEEPLTSGAWNSRPKPSEKRKRKDRGKQSDGGTYWFARSGGRRTRAGDAMTTWPEESSLRWPSIASAAQERS</sequence>
<gene>
    <name evidence="2" type="ORF">ACJRO7_012927</name>
</gene>
<reference evidence="2 3" key="1">
    <citation type="submission" date="2024-11" db="EMBL/GenBank/DDBJ databases">
        <title>Chromosome-level genome assembly of Eucalyptus globulus Labill. provides insights into its genome evolution.</title>
        <authorList>
            <person name="Li X."/>
        </authorList>
    </citation>
    <scope>NUCLEOTIDE SEQUENCE [LARGE SCALE GENOMIC DNA]</scope>
    <source>
        <strain evidence="2">CL2024</strain>
        <tissue evidence="2">Fresh tender leaves</tissue>
    </source>
</reference>
<evidence type="ECO:0000313" key="2">
    <source>
        <dbReference type="EMBL" id="KAL3752187.1"/>
    </source>
</evidence>
<organism evidence="2 3">
    <name type="scientific">Eucalyptus globulus</name>
    <name type="common">Tasmanian blue gum</name>
    <dbReference type="NCBI Taxonomy" id="34317"/>
    <lineage>
        <taxon>Eukaryota</taxon>
        <taxon>Viridiplantae</taxon>
        <taxon>Streptophyta</taxon>
        <taxon>Embryophyta</taxon>
        <taxon>Tracheophyta</taxon>
        <taxon>Spermatophyta</taxon>
        <taxon>Magnoliopsida</taxon>
        <taxon>eudicotyledons</taxon>
        <taxon>Gunneridae</taxon>
        <taxon>Pentapetalae</taxon>
        <taxon>rosids</taxon>
        <taxon>malvids</taxon>
        <taxon>Myrtales</taxon>
        <taxon>Myrtaceae</taxon>
        <taxon>Myrtoideae</taxon>
        <taxon>Eucalypteae</taxon>
        <taxon>Eucalyptus</taxon>
    </lineage>
</organism>
<feature type="region of interest" description="Disordered" evidence="1">
    <location>
        <begin position="1"/>
        <end position="119"/>
    </location>
</feature>
<keyword evidence="3" id="KW-1185">Reference proteome</keyword>
<dbReference type="EMBL" id="JBJKBG010000002">
    <property type="protein sequence ID" value="KAL3752187.1"/>
    <property type="molecule type" value="Genomic_DNA"/>
</dbReference>
<feature type="compositionally biased region" description="Basic residues" evidence="1">
    <location>
        <begin position="1"/>
        <end position="11"/>
    </location>
</feature>
<name>A0ABD3LLF9_EUCGL</name>
<dbReference type="Proteomes" id="UP001634007">
    <property type="component" value="Unassembled WGS sequence"/>
</dbReference>
<comment type="caution">
    <text evidence="2">The sequence shown here is derived from an EMBL/GenBank/DDBJ whole genome shotgun (WGS) entry which is preliminary data.</text>
</comment>
<evidence type="ECO:0000256" key="1">
    <source>
        <dbReference type="SAM" id="MobiDB-lite"/>
    </source>
</evidence>
<feature type="compositionally biased region" description="Basic and acidic residues" evidence="1">
    <location>
        <begin position="12"/>
        <end position="36"/>
    </location>
</feature>
<accession>A0ABD3LLF9</accession>